<name>A0A644ZX26_9ZZZZ</name>
<reference evidence="1" key="1">
    <citation type="submission" date="2019-08" db="EMBL/GenBank/DDBJ databases">
        <authorList>
            <person name="Kucharzyk K."/>
            <person name="Murdoch R.W."/>
            <person name="Higgins S."/>
            <person name="Loffler F."/>
        </authorList>
    </citation>
    <scope>NUCLEOTIDE SEQUENCE</scope>
</reference>
<gene>
    <name evidence="1" type="ORF">SDC9_92069</name>
</gene>
<organism evidence="1">
    <name type="scientific">bioreactor metagenome</name>
    <dbReference type="NCBI Taxonomy" id="1076179"/>
    <lineage>
        <taxon>unclassified sequences</taxon>
        <taxon>metagenomes</taxon>
        <taxon>ecological metagenomes</taxon>
    </lineage>
</organism>
<sequence length="91" mass="10053">MQRFKDRNIVTPFDHVAGKSKPCRAGAHYGNLNSIGSRNFGNGDVSAFAFEISGKSFQIADSYRVLTQFLRVKTLALTLPFLRTNSTANGR</sequence>
<comment type="caution">
    <text evidence="1">The sequence shown here is derived from an EMBL/GenBank/DDBJ whole genome shotgun (WGS) entry which is preliminary data.</text>
</comment>
<accession>A0A644ZX26</accession>
<protein>
    <submittedName>
        <fullName evidence="1">Uncharacterized protein</fullName>
    </submittedName>
</protein>
<evidence type="ECO:0000313" key="1">
    <source>
        <dbReference type="EMBL" id="MPM45382.1"/>
    </source>
</evidence>
<dbReference type="AlphaFoldDB" id="A0A644ZX26"/>
<dbReference type="EMBL" id="VSSQ01010856">
    <property type="protein sequence ID" value="MPM45382.1"/>
    <property type="molecule type" value="Genomic_DNA"/>
</dbReference>
<proteinExistence type="predicted"/>